<accession>T1F8L7</accession>
<evidence type="ECO:0000256" key="9">
    <source>
        <dbReference type="SAM" id="Phobius"/>
    </source>
</evidence>
<evidence type="ECO:0000256" key="5">
    <source>
        <dbReference type="ARBA" id="ARBA00022729"/>
    </source>
</evidence>
<evidence type="ECO:0000256" key="6">
    <source>
        <dbReference type="ARBA" id="ARBA00022824"/>
    </source>
</evidence>
<keyword evidence="5 10" id="KW-0732">Signal</keyword>
<evidence type="ECO:0000256" key="10">
    <source>
        <dbReference type="SAM" id="SignalP"/>
    </source>
</evidence>
<comment type="subcellular location">
    <subcellularLocation>
        <location evidence="2">Endoplasmic reticulum membrane</location>
        <topology evidence="2">Multi-pass membrane protein</topology>
    </subcellularLocation>
</comment>
<dbReference type="GO" id="GO:0018279">
    <property type="term" value="P:protein N-linked glycosylation via asparagine"/>
    <property type="evidence" value="ECO:0000318"/>
    <property type="project" value="GO_Central"/>
</dbReference>
<evidence type="ECO:0000256" key="8">
    <source>
        <dbReference type="ARBA" id="ARBA00023136"/>
    </source>
</evidence>
<dbReference type="InParanoid" id="T1F8L7"/>
<feature type="transmembrane region" description="Helical" evidence="9">
    <location>
        <begin position="167"/>
        <end position="187"/>
    </location>
</feature>
<keyword evidence="7 9" id="KW-1133">Transmembrane helix</keyword>
<keyword evidence="13" id="KW-1185">Reference proteome</keyword>
<comment type="function">
    <text evidence="1">Subunit of the oligosaccharyl transferase (OST) complex that catalyzes the initial transfer of a defined glycan (Glc(3)Man(9)GlcNAc(2) in eukaryotes) from the lipid carrier dolichol-pyrophosphate to an asparagine residue within an Asn-X-Ser/Thr consensus motif in nascent polypeptide chains, the first step in protein N-glycosylation. N-glycosylation occurs cotranslationally and the complex associates with the Sec61 complex at the channel-forming translocon complex that mediates protein translocation across the endoplasmic reticulum (ER). All subunits are required for a maximal enzyme activity.</text>
</comment>
<evidence type="ECO:0000313" key="12">
    <source>
        <dbReference type="EnsemblMetazoa" id="HelroP174907"/>
    </source>
</evidence>
<reference evidence="12" key="3">
    <citation type="submission" date="2015-06" db="UniProtKB">
        <authorList>
            <consortium name="EnsemblMetazoa"/>
        </authorList>
    </citation>
    <scope>IDENTIFICATION</scope>
</reference>
<organism evidence="12 13">
    <name type="scientific">Helobdella robusta</name>
    <name type="common">Californian leech</name>
    <dbReference type="NCBI Taxonomy" id="6412"/>
    <lineage>
        <taxon>Eukaryota</taxon>
        <taxon>Metazoa</taxon>
        <taxon>Spiralia</taxon>
        <taxon>Lophotrochozoa</taxon>
        <taxon>Annelida</taxon>
        <taxon>Clitellata</taxon>
        <taxon>Hirudinea</taxon>
        <taxon>Rhynchobdellida</taxon>
        <taxon>Glossiphoniidae</taxon>
        <taxon>Helobdella</taxon>
    </lineage>
</organism>
<proteinExistence type="inferred from homology"/>
<evidence type="ECO:0000256" key="4">
    <source>
        <dbReference type="ARBA" id="ARBA00022692"/>
    </source>
</evidence>
<dbReference type="PANTHER" id="PTHR12692:SF0">
    <property type="entry name" value="GH11935P"/>
    <property type="match status" value="1"/>
</dbReference>
<keyword evidence="6" id="KW-0256">Endoplasmic reticulum</keyword>
<dbReference type="PANTHER" id="PTHR12692">
    <property type="entry name" value="DOLICHYL-DIPHOSPHOOLIGOSACCHARIDE--PROTEIN GLYCOSYLTRANSFERASE-RELATED"/>
    <property type="match status" value="1"/>
</dbReference>
<dbReference type="eggNOG" id="KOG2603">
    <property type="taxonomic scope" value="Eukaryota"/>
</dbReference>
<dbReference type="STRING" id="6412.T1F8L7"/>
<evidence type="ECO:0000256" key="3">
    <source>
        <dbReference type="ARBA" id="ARBA00009561"/>
    </source>
</evidence>
<protein>
    <recommendedName>
        <fullName evidence="14">Magnesium transporter protein 1</fullName>
    </recommendedName>
</protein>
<reference evidence="13" key="1">
    <citation type="submission" date="2012-12" db="EMBL/GenBank/DDBJ databases">
        <authorList>
            <person name="Hellsten U."/>
            <person name="Grimwood J."/>
            <person name="Chapman J.A."/>
            <person name="Shapiro H."/>
            <person name="Aerts A."/>
            <person name="Otillar R.P."/>
            <person name="Terry A.Y."/>
            <person name="Boore J.L."/>
            <person name="Simakov O."/>
            <person name="Marletaz F."/>
            <person name="Cho S.-J."/>
            <person name="Edsinger-Gonzales E."/>
            <person name="Havlak P."/>
            <person name="Kuo D.-H."/>
            <person name="Larsson T."/>
            <person name="Lv J."/>
            <person name="Arendt D."/>
            <person name="Savage R."/>
            <person name="Osoegawa K."/>
            <person name="de Jong P."/>
            <person name="Lindberg D.R."/>
            <person name="Seaver E.C."/>
            <person name="Weisblat D.A."/>
            <person name="Putnam N.H."/>
            <person name="Grigoriev I.V."/>
            <person name="Rokhsar D.S."/>
        </authorList>
    </citation>
    <scope>NUCLEOTIDE SEQUENCE</scope>
</reference>
<evidence type="ECO:0000256" key="7">
    <source>
        <dbReference type="ARBA" id="ARBA00022989"/>
    </source>
</evidence>
<evidence type="ECO:0000313" key="13">
    <source>
        <dbReference type="Proteomes" id="UP000015101"/>
    </source>
</evidence>
<keyword evidence="4 9" id="KW-0812">Transmembrane</keyword>
<dbReference type="FunFam" id="3.40.30.10:FF:000881">
    <property type="entry name" value="Dolichyl-diphosphooligosaccharide--protein glycosyltransferase subunit 3"/>
    <property type="match status" value="1"/>
</dbReference>
<keyword evidence="8 9" id="KW-0472">Membrane</keyword>
<dbReference type="GeneID" id="20205166"/>
<dbReference type="RefSeq" id="XP_009020588.1">
    <property type="nucleotide sequence ID" value="XM_009022340.1"/>
</dbReference>
<evidence type="ECO:0008006" key="14">
    <source>
        <dbReference type="Google" id="ProtNLM"/>
    </source>
</evidence>
<name>T1F8L7_HELRO</name>
<evidence type="ECO:0000256" key="1">
    <source>
        <dbReference type="ARBA" id="ARBA00002791"/>
    </source>
</evidence>
<dbReference type="KEGG" id="hro:HELRODRAFT_174907"/>
<feature type="transmembrane region" description="Helical" evidence="9">
    <location>
        <begin position="199"/>
        <end position="218"/>
    </location>
</feature>
<sequence length="256" mass="29843">MSARVAFSFFIFILFAPIESNKTDRRIEELKQLSARNGAILLDYFTFKNYVTKSKNYTVIMLLVAVRPERRCFTCGKVLEDFLVLTNSWKMSPDFNTDLFFAYADYDSKGERIFEYLKANSVPDMLVYSKERLTPIKVSLRSDTNPERLAKLLRSYVPYHIRIYRPWNYLNVAIMVAFSLIISKLLIKYRSTLYDFVSFASPSMCACFVMLMLSGHMWNHMNARSFVHGEGSDMKFIHPGRREQVVAETPIVFLIC</sequence>
<dbReference type="HOGENOM" id="CLU_1086948_0_0_1"/>
<dbReference type="InterPro" id="IPR021149">
    <property type="entry name" value="OligosaccharylTrfase_OST3/OST6"/>
</dbReference>
<feature type="signal peptide" evidence="10">
    <location>
        <begin position="1"/>
        <end position="20"/>
    </location>
</feature>
<dbReference type="EMBL" id="KB096785">
    <property type="protein sequence ID" value="ESO01352.1"/>
    <property type="molecule type" value="Genomic_DNA"/>
</dbReference>
<dbReference type="GO" id="GO:0008250">
    <property type="term" value="C:oligosaccharyltransferase complex"/>
    <property type="evidence" value="ECO:0000318"/>
    <property type="project" value="GO_Central"/>
</dbReference>
<dbReference type="EMBL" id="AMQM01005077">
    <property type="status" value="NOT_ANNOTATED_CDS"/>
    <property type="molecule type" value="Genomic_DNA"/>
</dbReference>
<reference evidence="11 13" key="2">
    <citation type="journal article" date="2013" name="Nature">
        <title>Insights into bilaterian evolution from three spiralian genomes.</title>
        <authorList>
            <person name="Simakov O."/>
            <person name="Marletaz F."/>
            <person name="Cho S.J."/>
            <person name="Edsinger-Gonzales E."/>
            <person name="Havlak P."/>
            <person name="Hellsten U."/>
            <person name="Kuo D.H."/>
            <person name="Larsson T."/>
            <person name="Lv J."/>
            <person name="Arendt D."/>
            <person name="Savage R."/>
            <person name="Osoegawa K."/>
            <person name="de Jong P."/>
            <person name="Grimwood J."/>
            <person name="Chapman J.A."/>
            <person name="Shapiro H."/>
            <person name="Aerts A."/>
            <person name="Otillar R.P."/>
            <person name="Terry A.Y."/>
            <person name="Boore J.L."/>
            <person name="Grigoriev I.V."/>
            <person name="Lindberg D.R."/>
            <person name="Seaver E.C."/>
            <person name="Weisblat D.A."/>
            <person name="Putnam N.H."/>
            <person name="Rokhsar D.S."/>
        </authorList>
    </citation>
    <scope>NUCLEOTIDE SEQUENCE</scope>
</reference>
<dbReference type="Pfam" id="PF04756">
    <property type="entry name" value="OST3_OST6"/>
    <property type="match status" value="1"/>
</dbReference>
<evidence type="ECO:0000313" key="11">
    <source>
        <dbReference type="EMBL" id="ESO01352.1"/>
    </source>
</evidence>
<evidence type="ECO:0000256" key="2">
    <source>
        <dbReference type="ARBA" id="ARBA00004477"/>
    </source>
</evidence>
<dbReference type="EnsemblMetazoa" id="HelroT174907">
    <property type="protein sequence ID" value="HelroP174907"/>
    <property type="gene ID" value="HelroG174907"/>
</dbReference>
<dbReference type="AlphaFoldDB" id="T1F8L7"/>
<dbReference type="CTD" id="20205166"/>
<dbReference type="Proteomes" id="UP000015101">
    <property type="component" value="Unassembled WGS sequence"/>
</dbReference>
<feature type="chain" id="PRO_5010980339" description="Magnesium transporter protein 1" evidence="10">
    <location>
        <begin position="21"/>
        <end position="256"/>
    </location>
</feature>
<gene>
    <name evidence="12" type="primary">20205166</name>
    <name evidence="11" type="ORF">HELRODRAFT_174907</name>
</gene>
<dbReference type="OrthoDB" id="67566at2759"/>
<dbReference type="GO" id="GO:1903830">
    <property type="term" value="P:magnesium ion transmembrane transport"/>
    <property type="evidence" value="ECO:0000318"/>
    <property type="project" value="GO_Central"/>
</dbReference>
<dbReference type="Gene3D" id="3.40.30.10">
    <property type="entry name" value="Glutaredoxin"/>
    <property type="match status" value="1"/>
</dbReference>
<comment type="similarity">
    <text evidence="3">Belongs to the OST3/OST6 family.</text>
</comment>